<comment type="cofactor">
    <cofactor evidence="1">
        <name>Zn(2+)</name>
        <dbReference type="ChEBI" id="CHEBI:29105"/>
    </cofactor>
</comment>
<evidence type="ECO:0000256" key="4">
    <source>
        <dbReference type="ARBA" id="ARBA00022723"/>
    </source>
</evidence>
<evidence type="ECO:0000256" key="2">
    <source>
        <dbReference type="ARBA" id="ARBA00007357"/>
    </source>
</evidence>
<dbReference type="PANTHER" id="PTHR11733:SF167">
    <property type="entry name" value="FI17812P1-RELATED"/>
    <property type="match status" value="1"/>
</dbReference>
<keyword evidence="6" id="KW-0862">Zinc</keyword>
<dbReference type="GO" id="GO:0016485">
    <property type="term" value="P:protein processing"/>
    <property type="evidence" value="ECO:0007669"/>
    <property type="project" value="TreeGrafter"/>
</dbReference>
<evidence type="ECO:0000256" key="3">
    <source>
        <dbReference type="ARBA" id="ARBA00022670"/>
    </source>
</evidence>
<dbReference type="InterPro" id="IPR008753">
    <property type="entry name" value="Peptidase_M13_N"/>
</dbReference>
<evidence type="ECO:0000256" key="5">
    <source>
        <dbReference type="ARBA" id="ARBA00022801"/>
    </source>
</evidence>
<dbReference type="PANTHER" id="PTHR11733">
    <property type="entry name" value="ZINC METALLOPROTEASE FAMILY M13 NEPRILYSIN-RELATED"/>
    <property type="match status" value="1"/>
</dbReference>
<keyword evidence="5" id="KW-0378">Hydrolase</keyword>
<dbReference type="InterPro" id="IPR024079">
    <property type="entry name" value="MetalloPept_cat_dom_sf"/>
</dbReference>
<gene>
    <name evidence="10" type="ORF">C8N47_12210</name>
</gene>
<keyword evidence="4" id="KW-0479">Metal-binding</keyword>
<accession>A0A2T5BY40</accession>
<evidence type="ECO:0000313" key="10">
    <source>
        <dbReference type="EMBL" id="PTN06328.1"/>
    </source>
</evidence>
<reference evidence="10 11" key="1">
    <citation type="submission" date="2018-04" db="EMBL/GenBank/DDBJ databases">
        <title>Genomic Encyclopedia of Archaeal and Bacterial Type Strains, Phase II (KMG-II): from individual species to whole genera.</title>
        <authorList>
            <person name="Goeker M."/>
        </authorList>
    </citation>
    <scope>NUCLEOTIDE SEQUENCE [LARGE SCALE GENOMIC DNA]</scope>
    <source>
        <strain evidence="10 11">DSM 28823</strain>
    </source>
</reference>
<dbReference type="Pfam" id="PF01431">
    <property type="entry name" value="Peptidase_M13"/>
    <property type="match status" value="1"/>
</dbReference>
<dbReference type="Gene3D" id="3.40.390.10">
    <property type="entry name" value="Collagenase (Catalytic Domain)"/>
    <property type="match status" value="1"/>
</dbReference>
<dbReference type="EMBL" id="QAAD01000022">
    <property type="protein sequence ID" value="PTN06328.1"/>
    <property type="molecule type" value="Genomic_DNA"/>
</dbReference>
<organism evidence="10 11">
    <name type="scientific">Mangrovibacterium marinum</name>
    <dbReference type="NCBI Taxonomy" id="1639118"/>
    <lineage>
        <taxon>Bacteria</taxon>
        <taxon>Pseudomonadati</taxon>
        <taxon>Bacteroidota</taxon>
        <taxon>Bacteroidia</taxon>
        <taxon>Marinilabiliales</taxon>
        <taxon>Prolixibacteraceae</taxon>
        <taxon>Mangrovibacterium</taxon>
    </lineage>
</organism>
<evidence type="ECO:0000259" key="8">
    <source>
        <dbReference type="Pfam" id="PF01431"/>
    </source>
</evidence>
<feature type="domain" description="Peptidase M13 C-terminal" evidence="8">
    <location>
        <begin position="522"/>
        <end position="721"/>
    </location>
</feature>
<evidence type="ECO:0000256" key="7">
    <source>
        <dbReference type="ARBA" id="ARBA00023049"/>
    </source>
</evidence>
<evidence type="ECO:0000313" key="11">
    <source>
        <dbReference type="Proteomes" id="UP000243525"/>
    </source>
</evidence>
<dbReference type="GO" id="GO:0046872">
    <property type="term" value="F:metal ion binding"/>
    <property type="evidence" value="ECO:0007669"/>
    <property type="project" value="UniProtKB-KW"/>
</dbReference>
<dbReference type="InterPro" id="IPR018497">
    <property type="entry name" value="Peptidase_M13_C"/>
</dbReference>
<protein>
    <submittedName>
        <fullName evidence="10">Putative endopeptidase</fullName>
    </submittedName>
</protein>
<dbReference type="AlphaFoldDB" id="A0A2T5BY40"/>
<sequence>MNETGKFPLQQLKPSRAHLLAKIKKSSLQTVIYRPFRIPNIQTINSNKQMNYFKTLGLGLMAMAAVSCSHGPQTMAGKGLDPADMDTTIAPGADFDQYANGGWKKRHPLPDEKSRYGAFDVLGDEAEKQVKELFAAISSNNFKQGSIEQKIANFYASGMDTTAIEARNLAPLQPYLSQIDELKSKADLQQLLAAWQSYGLNPLFGIYADADQKNSAMKVAYLYQSGLGMPNRDYYLNKDDHSLDIQQKYRAYIAGLLQILGQEPESAQQDAETIYAMEKEIAEFSMSMLDQRDPYKVYNKMNLDQLIATAPEYNWKAYFDGVKLSNPGDFIVCQPDFMKAMAQMVEAKPLADWKQYLKYHTISNFSSELPHAVGDLSFEFYGKTLSGSLVQRPRWKRVQEATAGALGEAVGQLYVKEYFPPEAKERMLKLVENLRKALAVRIGNLSWMSDTTKEKAIEKLNAITVKIGYPDKWKDYSSLEITPDSYFQNVVNANNFYFADMLSKVNKPVDKTEWGMTPQTVNAYYNPSANEIVFPAAILQPPFFYMDADDAINYGAIGVVIGHEMSHGFDDQGRQYDKIGNLNDWWQADDAERFNEKTKRLANQFSQFTVLDTVKADGKLTLGENIADLGGLNISYTAMQMALKGDEPQIDGFTPDQRFFLSYAHIWAQNIRDEEKLRLTKVDVHSLGRYRVLGPLRNTPEFYAAFDIKAGDYMYLPEDERVVIW</sequence>
<dbReference type="SUPFAM" id="SSF55486">
    <property type="entry name" value="Metalloproteases ('zincins'), catalytic domain"/>
    <property type="match status" value="1"/>
</dbReference>
<keyword evidence="7" id="KW-0482">Metalloprotease</keyword>
<proteinExistence type="inferred from homology"/>
<dbReference type="PROSITE" id="PS51885">
    <property type="entry name" value="NEPRILYSIN"/>
    <property type="match status" value="1"/>
</dbReference>
<dbReference type="GO" id="GO:0005886">
    <property type="term" value="C:plasma membrane"/>
    <property type="evidence" value="ECO:0007669"/>
    <property type="project" value="TreeGrafter"/>
</dbReference>
<evidence type="ECO:0000256" key="6">
    <source>
        <dbReference type="ARBA" id="ARBA00022833"/>
    </source>
</evidence>
<name>A0A2T5BY40_9BACT</name>
<evidence type="ECO:0000259" key="9">
    <source>
        <dbReference type="Pfam" id="PF05649"/>
    </source>
</evidence>
<dbReference type="InterPro" id="IPR000718">
    <property type="entry name" value="Peptidase_M13"/>
</dbReference>
<keyword evidence="11" id="KW-1185">Reference proteome</keyword>
<dbReference type="CDD" id="cd08662">
    <property type="entry name" value="M13"/>
    <property type="match status" value="1"/>
</dbReference>
<dbReference type="Gene3D" id="1.10.1380.10">
    <property type="entry name" value="Neutral endopeptidase , domain2"/>
    <property type="match status" value="1"/>
</dbReference>
<comment type="caution">
    <text evidence="10">The sequence shown here is derived from an EMBL/GenBank/DDBJ whole genome shotgun (WGS) entry which is preliminary data.</text>
</comment>
<dbReference type="InterPro" id="IPR042089">
    <property type="entry name" value="Peptidase_M13_dom_2"/>
</dbReference>
<comment type="similarity">
    <text evidence="2">Belongs to the peptidase M13 family.</text>
</comment>
<evidence type="ECO:0000256" key="1">
    <source>
        <dbReference type="ARBA" id="ARBA00001947"/>
    </source>
</evidence>
<dbReference type="PRINTS" id="PR00786">
    <property type="entry name" value="NEPRILYSIN"/>
</dbReference>
<dbReference type="Proteomes" id="UP000243525">
    <property type="component" value="Unassembled WGS sequence"/>
</dbReference>
<feature type="domain" description="Peptidase M13 N-terminal" evidence="9">
    <location>
        <begin position="91"/>
        <end position="470"/>
    </location>
</feature>
<keyword evidence="3" id="KW-0645">Protease</keyword>
<dbReference type="GO" id="GO:0004222">
    <property type="term" value="F:metalloendopeptidase activity"/>
    <property type="evidence" value="ECO:0007669"/>
    <property type="project" value="InterPro"/>
</dbReference>
<dbReference type="Pfam" id="PF05649">
    <property type="entry name" value="Peptidase_M13_N"/>
    <property type="match status" value="1"/>
</dbReference>